<feature type="domain" description="REM-1" evidence="6">
    <location>
        <begin position="243"/>
        <end position="324"/>
    </location>
</feature>
<dbReference type="Proteomes" id="UP000269721">
    <property type="component" value="Unassembled WGS sequence"/>
</dbReference>
<dbReference type="SUPFAM" id="SSF57889">
    <property type="entry name" value="Cysteine-rich domain"/>
    <property type="match status" value="1"/>
</dbReference>
<evidence type="ECO:0000256" key="2">
    <source>
        <dbReference type="ARBA" id="ARBA00022833"/>
    </source>
</evidence>
<dbReference type="PROSITE" id="PS51860">
    <property type="entry name" value="REM_1"/>
    <property type="match status" value="2"/>
</dbReference>
<dbReference type="SUPFAM" id="SSF46585">
    <property type="entry name" value="HR1 repeat"/>
    <property type="match status" value="2"/>
</dbReference>
<feature type="region of interest" description="Disordered" evidence="4">
    <location>
        <begin position="97"/>
        <end position="187"/>
    </location>
</feature>
<feature type="region of interest" description="Disordered" evidence="4">
    <location>
        <begin position="202"/>
        <end position="230"/>
    </location>
</feature>
<evidence type="ECO:0008006" key="9">
    <source>
        <dbReference type="Google" id="ProtNLM"/>
    </source>
</evidence>
<feature type="compositionally biased region" description="Basic and acidic residues" evidence="4">
    <location>
        <begin position="1"/>
        <end position="11"/>
    </location>
</feature>
<evidence type="ECO:0000256" key="3">
    <source>
        <dbReference type="PROSITE-ProRule" id="PRU01207"/>
    </source>
</evidence>
<reference evidence="8" key="1">
    <citation type="journal article" date="2018" name="Nat. Microbiol.">
        <title>Leveraging single-cell genomics to expand the fungal tree of life.</title>
        <authorList>
            <person name="Ahrendt S.R."/>
            <person name="Quandt C.A."/>
            <person name="Ciobanu D."/>
            <person name="Clum A."/>
            <person name="Salamov A."/>
            <person name="Andreopoulos B."/>
            <person name="Cheng J.F."/>
            <person name="Woyke T."/>
            <person name="Pelin A."/>
            <person name="Henrissat B."/>
            <person name="Reynolds N.K."/>
            <person name="Benny G.L."/>
            <person name="Smith M.E."/>
            <person name="James T.Y."/>
            <person name="Grigoriev I.V."/>
        </authorList>
    </citation>
    <scope>NUCLEOTIDE SEQUENCE [LARGE SCALE GENOMIC DNA]</scope>
</reference>
<evidence type="ECO:0000259" key="6">
    <source>
        <dbReference type="PROSITE" id="PS51860"/>
    </source>
</evidence>
<proteinExistence type="predicted"/>
<dbReference type="InterPro" id="IPR046349">
    <property type="entry name" value="C1-like_sf"/>
</dbReference>
<dbReference type="InterPro" id="IPR035892">
    <property type="entry name" value="C2_domain_sf"/>
</dbReference>
<organism evidence="7 8">
    <name type="scientific">Blyttiomyces helicus</name>
    <dbReference type="NCBI Taxonomy" id="388810"/>
    <lineage>
        <taxon>Eukaryota</taxon>
        <taxon>Fungi</taxon>
        <taxon>Fungi incertae sedis</taxon>
        <taxon>Chytridiomycota</taxon>
        <taxon>Chytridiomycota incertae sedis</taxon>
        <taxon>Chytridiomycetes</taxon>
        <taxon>Chytridiomycetes incertae sedis</taxon>
        <taxon>Blyttiomyces</taxon>
    </lineage>
</organism>
<dbReference type="Pfam" id="PF02185">
    <property type="entry name" value="HR1"/>
    <property type="match status" value="2"/>
</dbReference>
<feature type="region of interest" description="Disordered" evidence="4">
    <location>
        <begin position="342"/>
        <end position="379"/>
    </location>
</feature>
<dbReference type="PROSITE" id="PS50081">
    <property type="entry name" value="ZF_DAG_PE_2"/>
    <property type="match status" value="1"/>
</dbReference>
<dbReference type="InterPro" id="IPR002219">
    <property type="entry name" value="PKC_DAG/PE"/>
</dbReference>
<dbReference type="GO" id="GO:0046872">
    <property type="term" value="F:metal ion binding"/>
    <property type="evidence" value="ECO:0007669"/>
    <property type="project" value="UniProtKB-KW"/>
</dbReference>
<dbReference type="SUPFAM" id="SSF49562">
    <property type="entry name" value="C2 domain (Calcium/lipid-binding domain, CaLB)"/>
    <property type="match status" value="1"/>
</dbReference>
<protein>
    <recommendedName>
        <fullName evidence="9">C2 domain-containing protein</fullName>
    </recommendedName>
</protein>
<feature type="domain" description="Phorbol-ester/DAG-type" evidence="5">
    <location>
        <begin position="547"/>
        <end position="577"/>
    </location>
</feature>
<evidence type="ECO:0000256" key="1">
    <source>
        <dbReference type="ARBA" id="ARBA00022723"/>
    </source>
</evidence>
<feature type="compositionally biased region" description="Polar residues" evidence="4">
    <location>
        <begin position="107"/>
        <end position="123"/>
    </location>
</feature>
<feature type="non-terminal residue" evidence="7">
    <location>
        <position position="577"/>
    </location>
</feature>
<feature type="compositionally biased region" description="Low complexity" evidence="4">
    <location>
        <begin position="202"/>
        <end position="229"/>
    </location>
</feature>
<keyword evidence="2" id="KW-0862">Zinc</keyword>
<dbReference type="Gene3D" id="2.60.40.150">
    <property type="entry name" value="C2 domain"/>
    <property type="match status" value="1"/>
</dbReference>
<dbReference type="Gene3D" id="1.10.287.160">
    <property type="entry name" value="HR1 repeat"/>
    <property type="match status" value="2"/>
</dbReference>
<keyword evidence="8" id="KW-1185">Reference proteome</keyword>
<evidence type="ECO:0000313" key="7">
    <source>
        <dbReference type="EMBL" id="RKO91314.1"/>
    </source>
</evidence>
<feature type="domain" description="REM-1" evidence="6">
    <location>
        <begin position="8"/>
        <end position="86"/>
    </location>
</feature>
<evidence type="ECO:0000259" key="5">
    <source>
        <dbReference type="PROSITE" id="PS50081"/>
    </source>
</evidence>
<dbReference type="Gene3D" id="3.30.60.20">
    <property type="match status" value="1"/>
</dbReference>
<dbReference type="OrthoDB" id="2158481at2759"/>
<dbReference type="InterPro" id="IPR011072">
    <property type="entry name" value="HR1_rho-bd"/>
</dbReference>
<keyword evidence="1" id="KW-0479">Metal-binding</keyword>
<dbReference type="SMART" id="SM00742">
    <property type="entry name" value="Hr1"/>
    <property type="match status" value="2"/>
</dbReference>
<evidence type="ECO:0000256" key="4">
    <source>
        <dbReference type="SAM" id="MobiDB-lite"/>
    </source>
</evidence>
<dbReference type="EMBL" id="KZ995124">
    <property type="protein sequence ID" value="RKO91314.1"/>
    <property type="molecule type" value="Genomic_DNA"/>
</dbReference>
<sequence>MVNMGRERPDAQKVPGGRSGDLSSKISDLLNKIDIESKCKKGAEAMLAKLRDPDALQQCQMNLADSTRRLDFLLSEMHKLQVKRNRLTGEPVEDPLAMLSAADPGSPITTATTAGFPSSPTTGSKDDAYLRPPSNPPRARKRNSDPGVPSLSVDPGTPDPVDPADPTSPGAANPRPPPAGGPHGANRLSMTAQMLGTILSSLRGRGSKSGTSTPKSVGSSSSSLHSLAGGPDGGAVTQFDFLKCETPITSEKVLYKLSEIRFKADVEQKVKAGTERMRIAMVDGPADAVDRKRQQEVEEKMAESNIKVAVLVKALQRYQGLYVAGDEEAAVPDGGETVLNHAPDPAGDDEPRFSVSPTDGTAPPLKRGMMNSESASSLKPLRRPATGRLKLRLCATSGLPGKKSYKTDTYAVVRVDGVQRAKSRPTRGKYNEDFDIPVDRAQEVEVAIYEKGGVMLALMWFKLWELEEELRIRASAPVEGADSDAHHQGGVVVEEGKHADGVETWFDLEPAGQVLLKLNFVTNSGTKRRKDGVFRRKPVQKIFPKRGHKFVALQFYQVMKCAICTEFLMSGQGYQCQ</sequence>
<feature type="region of interest" description="Disordered" evidence="4">
    <location>
        <begin position="1"/>
        <end position="25"/>
    </location>
</feature>
<dbReference type="GO" id="GO:0007165">
    <property type="term" value="P:signal transduction"/>
    <property type="evidence" value="ECO:0007669"/>
    <property type="project" value="InterPro"/>
</dbReference>
<gene>
    <name evidence="7" type="ORF">BDK51DRAFT_31045</name>
</gene>
<accession>A0A4P9WFA9</accession>
<keyword evidence="3" id="KW-0175">Coiled coil</keyword>
<name>A0A4P9WFA9_9FUNG</name>
<dbReference type="InterPro" id="IPR036274">
    <property type="entry name" value="HR1_rpt_sf"/>
</dbReference>
<dbReference type="AlphaFoldDB" id="A0A4P9WFA9"/>
<evidence type="ECO:0000313" key="8">
    <source>
        <dbReference type="Proteomes" id="UP000269721"/>
    </source>
</evidence>